<accession>A3K5Q4</accession>
<proteinExistence type="predicted"/>
<feature type="domain" description="Transposase IS200-like" evidence="1">
    <location>
        <begin position="9"/>
        <end position="141"/>
    </location>
</feature>
<dbReference type="GO" id="GO:0006313">
    <property type="term" value="P:DNA transposition"/>
    <property type="evidence" value="ECO:0007669"/>
    <property type="project" value="InterPro"/>
</dbReference>
<dbReference type="InterPro" id="IPR036515">
    <property type="entry name" value="Transposase_17_sf"/>
</dbReference>
<dbReference type="eggNOG" id="COG1943">
    <property type="taxonomic scope" value="Bacteria"/>
</dbReference>
<comment type="caution">
    <text evidence="2">The sequence shown here is derived from an EMBL/GenBank/DDBJ whole genome shotgun (WGS) entry which is preliminary data.</text>
</comment>
<dbReference type="SUPFAM" id="SSF143422">
    <property type="entry name" value="Transposase IS200-like"/>
    <property type="match status" value="1"/>
</dbReference>
<reference evidence="2 3" key="1">
    <citation type="submission" date="2006-06" db="EMBL/GenBank/DDBJ databases">
        <authorList>
            <person name="Moran M.A."/>
            <person name="Ferriera S."/>
            <person name="Johnson J."/>
            <person name="Kravitz S."/>
            <person name="Beeson K."/>
            <person name="Sutton G."/>
            <person name="Rogers Y.-H."/>
            <person name="Friedman R."/>
            <person name="Frazier M."/>
            <person name="Venter J.C."/>
        </authorList>
    </citation>
    <scope>NUCLEOTIDE SEQUENCE [LARGE SCALE GENOMIC DNA]</scope>
    <source>
        <strain evidence="2 3">E-37</strain>
    </source>
</reference>
<dbReference type="PANTHER" id="PTHR36966">
    <property type="entry name" value="REP-ASSOCIATED TYROSINE TRANSPOSASE"/>
    <property type="match status" value="1"/>
</dbReference>
<dbReference type="Gene3D" id="3.30.70.1290">
    <property type="entry name" value="Transposase IS200-like"/>
    <property type="match status" value="1"/>
</dbReference>
<gene>
    <name evidence="2" type="ORF">SSE37_21630</name>
</gene>
<dbReference type="RefSeq" id="WP_005860451.1">
    <property type="nucleotide sequence ID" value="NZ_AAYA01000009.1"/>
</dbReference>
<dbReference type="PANTHER" id="PTHR36966:SF1">
    <property type="entry name" value="REP-ASSOCIATED TYROSINE TRANSPOSASE"/>
    <property type="match status" value="1"/>
</dbReference>
<dbReference type="GO" id="GO:0004803">
    <property type="term" value="F:transposase activity"/>
    <property type="evidence" value="ECO:0007669"/>
    <property type="project" value="InterPro"/>
</dbReference>
<evidence type="ECO:0000259" key="1">
    <source>
        <dbReference type="SMART" id="SM01321"/>
    </source>
</evidence>
<dbReference type="InterPro" id="IPR052715">
    <property type="entry name" value="RAYT_transposase"/>
</dbReference>
<sequence>MSRYRRLLVPGGTAFFTVCLAERGSDLLLREIDLLRWAVGATLRDHPVEVLAWVVLPDHMHAIWRMPEGDSGYARRWGAIKGRFSVALKEARGEEAARSPALPDGAHLRDGESGVWQRRFWEHHIRGPEDLAAHMAFCRTAPVREGLVPRAGDWPYSSFARAEARQAAQSGAGAGSSRPGRAAG</sequence>
<evidence type="ECO:0000313" key="3">
    <source>
        <dbReference type="Proteomes" id="UP000005713"/>
    </source>
</evidence>
<dbReference type="SMART" id="SM01321">
    <property type="entry name" value="Y1_Tnp"/>
    <property type="match status" value="1"/>
</dbReference>
<name>A3K5Q4_SAGS3</name>
<dbReference type="GO" id="GO:0043565">
    <property type="term" value="F:sequence-specific DNA binding"/>
    <property type="evidence" value="ECO:0007669"/>
    <property type="project" value="TreeGrafter"/>
</dbReference>
<evidence type="ECO:0000313" key="2">
    <source>
        <dbReference type="EMBL" id="EBA07443.1"/>
    </source>
</evidence>
<organism evidence="2 3">
    <name type="scientific">Sagittula stellata (strain ATCC 700073 / DSM 11524 / E-37)</name>
    <dbReference type="NCBI Taxonomy" id="388399"/>
    <lineage>
        <taxon>Bacteria</taxon>
        <taxon>Pseudomonadati</taxon>
        <taxon>Pseudomonadota</taxon>
        <taxon>Alphaproteobacteria</taxon>
        <taxon>Rhodobacterales</taxon>
        <taxon>Roseobacteraceae</taxon>
        <taxon>Sagittula</taxon>
    </lineage>
</organism>
<dbReference type="Proteomes" id="UP000005713">
    <property type="component" value="Unassembled WGS sequence"/>
</dbReference>
<dbReference type="AlphaFoldDB" id="A3K5Q4"/>
<keyword evidence="3" id="KW-1185">Reference proteome</keyword>
<dbReference type="EMBL" id="AAYA01000009">
    <property type="protein sequence ID" value="EBA07443.1"/>
    <property type="molecule type" value="Genomic_DNA"/>
</dbReference>
<dbReference type="InterPro" id="IPR002686">
    <property type="entry name" value="Transposase_17"/>
</dbReference>
<protein>
    <recommendedName>
        <fullName evidence="1">Transposase IS200-like domain-containing protein</fullName>
    </recommendedName>
</protein>
<dbReference type="NCBIfam" id="NF047646">
    <property type="entry name" value="REP_Tyr_transpos"/>
    <property type="match status" value="1"/>
</dbReference>